<feature type="domain" description="HNH nuclease" evidence="1">
    <location>
        <begin position="34"/>
        <end position="85"/>
    </location>
</feature>
<dbReference type="EMBL" id="LT629758">
    <property type="protein sequence ID" value="SDS61050.1"/>
    <property type="molecule type" value="Genomic_DNA"/>
</dbReference>
<dbReference type="SMART" id="SM00507">
    <property type="entry name" value="HNHc"/>
    <property type="match status" value="1"/>
</dbReference>
<reference evidence="2 3" key="1">
    <citation type="submission" date="2016-10" db="EMBL/GenBank/DDBJ databases">
        <authorList>
            <person name="de Groot N.N."/>
        </authorList>
    </citation>
    <scope>NUCLEOTIDE SEQUENCE [LARGE SCALE GENOMIC DNA]</scope>
    <source>
        <strain evidence="2 3">DSM 43941</strain>
    </source>
</reference>
<evidence type="ECO:0000313" key="2">
    <source>
        <dbReference type="EMBL" id="SDS61050.1"/>
    </source>
</evidence>
<keyword evidence="3" id="KW-1185">Reference proteome</keyword>
<dbReference type="InterPro" id="IPR003615">
    <property type="entry name" value="HNH_nuc"/>
</dbReference>
<dbReference type="AlphaFoldDB" id="A0A1H1TLF0"/>
<evidence type="ECO:0000259" key="1">
    <source>
        <dbReference type="SMART" id="SM00507"/>
    </source>
</evidence>
<name>A0A1H1TLF0_9ACTN</name>
<dbReference type="Proteomes" id="UP000198688">
    <property type="component" value="Chromosome I"/>
</dbReference>
<dbReference type="Gene3D" id="1.10.30.50">
    <property type="match status" value="1"/>
</dbReference>
<dbReference type="STRING" id="113562.SAMN04489716_1174"/>
<evidence type="ECO:0000313" key="3">
    <source>
        <dbReference type="Proteomes" id="UP000198688"/>
    </source>
</evidence>
<organism evidence="2 3">
    <name type="scientific">Actinoplanes derwentensis</name>
    <dbReference type="NCBI Taxonomy" id="113562"/>
    <lineage>
        <taxon>Bacteria</taxon>
        <taxon>Bacillati</taxon>
        <taxon>Actinomycetota</taxon>
        <taxon>Actinomycetes</taxon>
        <taxon>Micromonosporales</taxon>
        <taxon>Micromonosporaceae</taxon>
        <taxon>Actinoplanes</taxon>
    </lineage>
</organism>
<protein>
    <submittedName>
        <fullName evidence="2">TIGR02646 family protein</fullName>
    </submittedName>
</protein>
<accession>A0A1H1TLF0</accession>
<dbReference type="CDD" id="cd00085">
    <property type="entry name" value="HNHc"/>
    <property type="match status" value="1"/>
</dbReference>
<sequence length="227" mass="25369">MAQATAKIAASAVPKNTAREKWQNATVTRQDLKKQLLTMCARPSFCMYCYESRGTDVDHFTPIIHDPLQTFDWDNHILACGFCNQQAKKETFPLDAAGHPLLLDPSVADFADHMTMASTGEFIDLTPQGRETIDVLGLNARSELVDARHRSWRGVLRVFREAATAQRPLDADDVEDLRFLPVVDAFHHFAHDIRTGRLAAKAVEPALARYALQSLPAIQAIFPRCNL</sequence>
<proteinExistence type="predicted"/>
<gene>
    <name evidence="2" type="ORF">SAMN04489716_1174</name>
</gene>